<name>A0ACB7FGU6_NIBAL</name>
<keyword evidence="2" id="KW-1185">Reference proteome</keyword>
<accession>A0ACB7FGU6</accession>
<sequence length="1578" mass="176491">MLQVNIKPLPEENEMTEDSQGHIQLPCPVVDTGQHPEASDTSGPDSEENHRLGEHRNPRPESVCQEASGIQTQSDGQQLDLQFQQNLTRDRDDSDPAESITAEGEVIGQACEQCEVKASESCKNGFSGMSGLDLSMEHKSDPRLDEQVETSCEGKIPTFVFSCDAMHPVTPCDFTPVADPGPEEPTGPLTGQYQSPHSLEGIEHVPSVPLETDSGTFQSKEADTVPAAEEESQQTSRDSDSTFTHFLQDVDNGQSGRHGAITMGPLRQVDDHPDTEDCVSMCLLHRDEDRLKVSAELDDSVFKKPEAPPPFAGYRDRGVCVSLSSTDDALIQGGSCPNEGALSLGTPEAVAPRSSRLSWKSETEDRGGGDTEGGGGGEEEEKKDQLPEHPVSSAIMRVSMRSLSPFRRHSWEPGRNNAAADSDIVQRSSLKSLSGEVKRAKPPLHRRSYSLEGLVVEKGAVQAQCPILSDQKERTAGRRVSSFSSNSGSLEYSISEEEPGPLRSDTEGKGGPKISRTFSYLRSKMSKKGKQQSLTTEAVPGSAVNMRSKSTSSTSSVSSTSSSSSRDRWSMATTPDDQLPVGFPRRHASIFNQHSNLSKSISTSNIAGLDEVPLKGLKFLSQSTDSLHQGSKVNASTESLTDEGTEMMDSQLMGEFEYDVKDLEADSWSGTVDKKFLKALKKDEVKRQDVIYELYQTEFHHVRTLKIMSEVYYKGLQKELQLDTHTLDKIFPVLDDLVDMHTNFLTLLLERKRASSAKGQNNNSFLICSIGDPLINQFSGFSAERMKKVYGKFCSRHNEAVNLYKDLHAKDKRFQAFIKRTMSSSIVRRLSIPECILLVTQRITKYPVLIQRILQHTKDSDEDHGCVCEALRCVKELITAVDSKVNEQEKKQRLREVYSRTDSKSIMRMKSGQMFAKEDLIRGRKLLHDGALQLKNSAGRLKDVHAMLLSDVLVFLQEKDQKYVFASLDQRSTVISLQNLIVREVANEERGLFLITAGIERPEMVEVLASSKEERNTWRAIIQDAMHCMEKDEDEGVPSETEEDRRQQENRAKEIRELLRRKDEQIISLLEEKVHIFRDLSDCNTAPDDTNPPLRERMLFRATPDEVTKGEPIIKDALREVETLHVLVSSGVGGAGCSVPVCLTGGSVGPVCLPRRAETFGGFDSHQMNSSKNGDKEEGDESLDLRRTESDSVLKKAGVSSPNPQCNFNPAFLQQVQHSVTHLHGLLVSLQAVVVQQDSFIEDQRQALSDRLTANSSRHSSSSSLSSSSSSRPSSLIEQEKHRSLERQRQEAASLQKQQAAHQEEKRRREKLWEMKEKVLAEREERLKVEEEETRRRSQELTEEREMLQKKKEEYQRELERLREAQRKLERDKEALRRDTERLDAMKRDESEQLQRYERTPSTTSEESLRFHSSGSLDMDLKQAAEEPKEVELSSSAPTKEPFLRIGSKRMGKNFNPFSSSSSSSKPQGAEKESQLPTRLLQLAKPKEKKDKKKKKGKGEQTQTELRVRTGSGESHEWPMSSVHHGKSPSSIAALLTELLPGSCGSWLRREQGLWLGLLLWSRLTSTTNTVNIIVIIF</sequence>
<evidence type="ECO:0000313" key="2">
    <source>
        <dbReference type="Proteomes" id="UP000805704"/>
    </source>
</evidence>
<organism evidence="1 2">
    <name type="scientific">Nibea albiflora</name>
    <name type="common">Yellow drum</name>
    <name type="synonym">Corvina albiflora</name>
    <dbReference type="NCBI Taxonomy" id="240163"/>
    <lineage>
        <taxon>Eukaryota</taxon>
        <taxon>Metazoa</taxon>
        <taxon>Chordata</taxon>
        <taxon>Craniata</taxon>
        <taxon>Vertebrata</taxon>
        <taxon>Euteleostomi</taxon>
        <taxon>Actinopterygii</taxon>
        <taxon>Neopterygii</taxon>
        <taxon>Teleostei</taxon>
        <taxon>Neoteleostei</taxon>
        <taxon>Acanthomorphata</taxon>
        <taxon>Eupercaria</taxon>
        <taxon>Sciaenidae</taxon>
        <taxon>Nibea</taxon>
    </lineage>
</organism>
<reference evidence="1" key="1">
    <citation type="submission" date="2020-04" db="EMBL/GenBank/DDBJ databases">
        <title>A chromosome-scale assembly and high-density genetic map of the yellow drum (Nibea albiflora) genome.</title>
        <authorList>
            <person name="Xu D."/>
            <person name="Zhang W."/>
            <person name="Chen R."/>
            <person name="Tan P."/>
            <person name="Wang L."/>
            <person name="Song H."/>
            <person name="Tian L."/>
            <person name="Zhu Q."/>
            <person name="Wang B."/>
        </authorList>
    </citation>
    <scope>NUCLEOTIDE SEQUENCE</scope>
    <source>
        <strain evidence="1">ZJHYS-2018</strain>
    </source>
</reference>
<evidence type="ECO:0000313" key="1">
    <source>
        <dbReference type="EMBL" id="KAG8012291.1"/>
    </source>
</evidence>
<protein>
    <submittedName>
        <fullName evidence="1">A-kinase anchor protein 13</fullName>
    </submittedName>
</protein>
<gene>
    <name evidence="1" type="primary">AKAP13</name>
    <name evidence="1" type="ORF">GBF38_019987</name>
</gene>
<dbReference type="Proteomes" id="UP000805704">
    <property type="component" value="Chromosome 12"/>
</dbReference>
<comment type="caution">
    <text evidence="1">The sequence shown here is derived from an EMBL/GenBank/DDBJ whole genome shotgun (WGS) entry which is preliminary data.</text>
</comment>
<proteinExistence type="predicted"/>
<dbReference type="EMBL" id="CM024800">
    <property type="protein sequence ID" value="KAG8012291.1"/>
    <property type="molecule type" value="Genomic_DNA"/>
</dbReference>